<keyword evidence="3 5" id="KW-1133">Transmembrane helix</keyword>
<comment type="subcellular location">
    <subcellularLocation>
        <location evidence="5">Cell membrane</location>
        <topology evidence="5">Multi-pass membrane protein</topology>
    </subcellularLocation>
    <subcellularLocation>
        <location evidence="1">Membrane</location>
        <topology evidence="1">Multi-pass membrane protein</topology>
    </subcellularLocation>
</comment>
<dbReference type="InterPro" id="IPR047817">
    <property type="entry name" value="ABC2_TM_bact-type"/>
</dbReference>
<feature type="transmembrane region" description="Helical" evidence="5">
    <location>
        <begin position="21"/>
        <end position="38"/>
    </location>
</feature>
<evidence type="ECO:0000256" key="2">
    <source>
        <dbReference type="ARBA" id="ARBA00022692"/>
    </source>
</evidence>
<keyword evidence="4 5" id="KW-0472">Membrane</keyword>
<feature type="domain" description="ABC transmembrane type-2" evidence="6">
    <location>
        <begin position="22"/>
        <end position="254"/>
    </location>
</feature>
<evidence type="ECO:0000313" key="7">
    <source>
        <dbReference type="EMBL" id="KRO62976.1"/>
    </source>
</evidence>
<dbReference type="PROSITE" id="PS51012">
    <property type="entry name" value="ABC_TM2"/>
    <property type="match status" value="1"/>
</dbReference>
<dbReference type="Proteomes" id="UP000051269">
    <property type="component" value="Unassembled WGS sequence"/>
</dbReference>
<comment type="similarity">
    <text evidence="5">Belongs to the ABC-2 integral membrane protein family.</text>
</comment>
<feature type="transmembrane region" description="Helical" evidence="5">
    <location>
        <begin position="103"/>
        <end position="126"/>
    </location>
</feature>
<organism evidence="7 8">
    <name type="scientific">Verrucomicrobia subdivision 6 bacterium BACL9 MAG-120507-bin52</name>
    <dbReference type="NCBI Taxonomy" id="1655590"/>
    <lineage>
        <taxon>Bacteria</taxon>
        <taxon>Pseudomonadati</taxon>
        <taxon>Verrucomicrobiota</taxon>
        <taxon>Verrucomicrobiia</taxon>
        <taxon>Verrucomicrobiales</taxon>
        <taxon>Verrucomicrobia subdivision 6</taxon>
    </lineage>
</organism>
<comment type="caution">
    <text evidence="7">The sequence shown here is derived from an EMBL/GenBank/DDBJ whole genome shotgun (WGS) entry which is preliminary data.</text>
</comment>
<reference evidence="7 8" key="1">
    <citation type="submission" date="2015-10" db="EMBL/GenBank/DDBJ databases">
        <title>Metagenome-Assembled Genomes uncover a global brackish microbiome.</title>
        <authorList>
            <person name="Hugerth L.W."/>
            <person name="Larsson J."/>
            <person name="Alneberg J."/>
            <person name="Lindh M.V."/>
            <person name="Legrand C."/>
            <person name="Pinhassi J."/>
            <person name="Andersson A.F."/>
        </authorList>
    </citation>
    <scope>NUCLEOTIDE SEQUENCE [LARGE SCALE GENOMIC DNA]</scope>
    <source>
        <strain evidence="7">BACL18 MAG-120507-bin52</strain>
    </source>
</reference>
<feature type="transmembrane region" description="Helical" evidence="5">
    <location>
        <begin position="58"/>
        <end position="82"/>
    </location>
</feature>
<keyword evidence="2 5" id="KW-0812">Transmembrane</keyword>
<dbReference type="AlphaFoldDB" id="A0A0R2RQ44"/>
<dbReference type="EMBL" id="LIBO01000017">
    <property type="protein sequence ID" value="KRO62976.1"/>
    <property type="molecule type" value="Genomic_DNA"/>
</dbReference>
<keyword evidence="5" id="KW-1003">Cell membrane</keyword>
<dbReference type="Pfam" id="PF01061">
    <property type="entry name" value="ABC2_membrane"/>
    <property type="match status" value="1"/>
</dbReference>
<dbReference type="PRINTS" id="PR00164">
    <property type="entry name" value="ABC2TRNSPORT"/>
</dbReference>
<dbReference type="PANTHER" id="PTHR43229">
    <property type="entry name" value="NODULATION PROTEIN J"/>
    <property type="match status" value="1"/>
</dbReference>
<feature type="transmembrane region" description="Helical" evidence="5">
    <location>
        <begin position="138"/>
        <end position="160"/>
    </location>
</feature>
<name>A0A0R2RQ44_9BACT</name>
<dbReference type="GO" id="GO:0043190">
    <property type="term" value="C:ATP-binding cassette (ABC) transporter complex"/>
    <property type="evidence" value="ECO:0007669"/>
    <property type="project" value="InterPro"/>
</dbReference>
<sequence length="255" mass="27937">MFMQASYSLALREVTRFLRQKNRVIGAMATPVLFWFLLGSGVGRSLVAPGFRERTDYLTYFFPGIVLLIILFTAIFSTVSVIEDRREGFLQGVLVAPDGRSAILFGKLMGGTMLAVFQAIVVVLLAPYSDYHPDARVLFNLFAMIAVLAVGLTALGFLIAWPMDSTQGFHALINLFFVPLWFLSGALFPPSGAAGWIRALMHFNPLSYGHDALAGLLATRPGMPLPVDLSHDFSIVCVTTLLLVMACTVQVSRRS</sequence>
<evidence type="ECO:0000256" key="1">
    <source>
        <dbReference type="ARBA" id="ARBA00004141"/>
    </source>
</evidence>
<proteinExistence type="inferred from homology"/>
<gene>
    <name evidence="7" type="ORF">ABR82_05130</name>
</gene>
<keyword evidence="5" id="KW-0813">Transport</keyword>
<dbReference type="InterPro" id="IPR000412">
    <property type="entry name" value="ABC_2_transport"/>
</dbReference>
<accession>A0A0R2RQ44</accession>
<dbReference type="GO" id="GO:0140359">
    <property type="term" value="F:ABC-type transporter activity"/>
    <property type="evidence" value="ECO:0007669"/>
    <property type="project" value="InterPro"/>
</dbReference>
<evidence type="ECO:0000256" key="4">
    <source>
        <dbReference type="ARBA" id="ARBA00023136"/>
    </source>
</evidence>
<dbReference type="PIRSF" id="PIRSF006648">
    <property type="entry name" value="DrrB"/>
    <property type="match status" value="1"/>
</dbReference>
<dbReference type="PANTHER" id="PTHR43229:SF2">
    <property type="entry name" value="NODULATION PROTEIN J"/>
    <property type="match status" value="1"/>
</dbReference>
<evidence type="ECO:0000256" key="5">
    <source>
        <dbReference type="RuleBase" id="RU361157"/>
    </source>
</evidence>
<feature type="transmembrane region" description="Helical" evidence="5">
    <location>
        <begin position="172"/>
        <end position="197"/>
    </location>
</feature>
<feature type="transmembrane region" description="Helical" evidence="5">
    <location>
        <begin position="233"/>
        <end position="251"/>
    </location>
</feature>
<dbReference type="InterPro" id="IPR051784">
    <property type="entry name" value="Nod_factor_ABC_transporter"/>
</dbReference>
<evidence type="ECO:0000256" key="3">
    <source>
        <dbReference type="ARBA" id="ARBA00022989"/>
    </source>
</evidence>
<evidence type="ECO:0000313" key="8">
    <source>
        <dbReference type="Proteomes" id="UP000051269"/>
    </source>
</evidence>
<evidence type="ECO:0000259" key="6">
    <source>
        <dbReference type="PROSITE" id="PS51012"/>
    </source>
</evidence>
<protein>
    <recommendedName>
        <fullName evidence="5">Transport permease protein</fullName>
    </recommendedName>
</protein>
<dbReference type="InterPro" id="IPR013525">
    <property type="entry name" value="ABC2_TM"/>
</dbReference>